<keyword evidence="10" id="KW-1003">Cell membrane</keyword>
<evidence type="ECO:0000256" key="10">
    <source>
        <dbReference type="RuleBase" id="RU365103"/>
    </source>
</evidence>
<dbReference type="HOGENOM" id="CLU_036146_1_1_5"/>
<dbReference type="PATRIC" id="fig|991905.3.peg.3516"/>
<dbReference type="PANTHER" id="PTHR42755">
    <property type="entry name" value="3-DEOXY-MANNO-OCTULOSONATE CYTIDYLYLTRANSFERASE"/>
    <property type="match status" value="1"/>
</dbReference>
<dbReference type="PANTHER" id="PTHR42755:SF1">
    <property type="entry name" value="3-DEOXY-D-MANNO-OCTULOSONIC ACID TRANSFERASE, MITOCHONDRIAL-RELATED"/>
    <property type="match status" value="1"/>
</dbReference>
<dbReference type="EC" id="2.4.99.12" evidence="3 10"/>
<gene>
    <name evidence="12" type="ordered locus">SL003B_3409</name>
</gene>
<evidence type="ECO:0000256" key="5">
    <source>
        <dbReference type="ARBA" id="ARBA00022679"/>
    </source>
</evidence>
<dbReference type="UniPathway" id="UPA00958"/>
<dbReference type="STRING" id="991905.SL003B_3409"/>
<dbReference type="GO" id="GO:0009245">
    <property type="term" value="P:lipid A biosynthetic process"/>
    <property type="evidence" value="ECO:0007669"/>
    <property type="project" value="TreeGrafter"/>
</dbReference>
<dbReference type="SUPFAM" id="SSF53756">
    <property type="entry name" value="UDP-Glycosyltransferase/glycogen phosphorylase"/>
    <property type="match status" value="1"/>
</dbReference>
<dbReference type="eggNOG" id="COG1519">
    <property type="taxonomic scope" value="Bacteria"/>
</dbReference>
<dbReference type="InterPro" id="IPR039901">
    <property type="entry name" value="Kdotransferase"/>
</dbReference>
<feature type="domain" description="3-deoxy-D-manno-octulosonic-acid transferase N-terminal" evidence="11">
    <location>
        <begin position="42"/>
        <end position="214"/>
    </location>
</feature>
<comment type="similarity">
    <text evidence="10">Belongs to the glycosyltransferase group 1 family.</text>
</comment>
<evidence type="ECO:0000313" key="12">
    <source>
        <dbReference type="EMBL" id="ADZ71831.1"/>
    </source>
</evidence>
<evidence type="ECO:0000256" key="7">
    <source>
        <dbReference type="ARBA" id="ARBA00049183"/>
    </source>
</evidence>
<keyword evidence="5 10" id="KW-0808">Transferase</keyword>
<dbReference type="Gene3D" id="3.40.50.11720">
    <property type="entry name" value="3-Deoxy-D-manno-octulosonic-acid transferase, N-terminal domain"/>
    <property type="match status" value="1"/>
</dbReference>
<accession>F2IZZ6</accession>
<keyword evidence="13" id="KW-1185">Reference proteome</keyword>
<proteinExistence type="inferred from homology"/>
<evidence type="ECO:0000256" key="9">
    <source>
        <dbReference type="PIRSR" id="PIRSR639901-2"/>
    </source>
</evidence>
<feature type="site" description="Transition state stabilizer" evidence="9">
    <location>
        <position position="211"/>
    </location>
</feature>
<evidence type="ECO:0000256" key="3">
    <source>
        <dbReference type="ARBA" id="ARBA00012621"/>
    </source>
</evidence>
<comment type="subcellular location">
    <subcellularLocation>
        <location evidence="10">Cell membrane</location>
    </subcellularLocation>
</comment>
<dbReference type="KEGG" id="pgv:SL003B_3409"/>
<dbReference type="GO" id="GO:0005886">
    <property type="term" value="C:plasma membrane"/>
    <property type="evidence" value="ECO:0007669"/>
    <property type="project" value="UniProtKB-SubCell"/>
</dbReference>
<dbReference type="AlphaFoldDB" id="F2IZZ6"/>
<dbReference type="Pfam" id="PF04413">
    <property type="entry name" value="Glycos_transf_N"/>
    <property type="match status" value="1"/>
</dbReference>
<feature type="site" description="Transition state stabilizer" evidence="9">
    <location>
        <position position="135"/>
    </location>
</feature>
<name>F2IZZ6_POLGS</name>
<reference evidence="12 13" key="1">
    <citation type="journal article" date="2011" name="J. Bacteriol.">
        <title>Complete genome sequence of Polymorphum gilvum SL003B-26A1T, a crude oil-degrading bacterium from oil-polluted saline soil.</title>
        <authorList>
            <person name="Li S.G."/>
            <person name="Tang Y.Q."/>
            <person name="Nie Y."/>
            <person name="Cai M."/>
            <person name="Wu X.L."/>
        </authorList>
    </citation>
    <scope>NUCLEOTIDE SEQUENCE [LARGE SCALE GENOMIC DNA]</scope>
    <source>
        <strain evidence="13">LMG 25793 / CGMCC 1.9160 / SL003B-26A1</strain>
    </source>
</reference>
<comment type="pathway">
    <text evidence="2 10">Bacterial outer membrane biogenesis; LPS core biosynthesis.</text>
</comment>
<evidence type="ECO:0000259" key="11">
    <source>
        <dbReference type="Pfam" id="PF04413"/>
    </source>
</evidence>
<comment type="function">
    <text evidence="1 10">Involved in lipopolysaccharide (LPS) biosynthesis. Catalyzes the transfer of 3-deoxy-D-manno-octulosonate (Kdo) residue(s) from CMP-Kdo to lipid IV(A), the tetraacyldisaccharide-1,4'-bisphosphate precursor of lipid A.</text>
</comment>
<dbReference type="Proteomes" id="UP000008130">
    <property type="component" value="Chromosome"/>
</dbReference>
<dbReference type="GO" id="GO:0043842">
    <property type="term" value="F:Kdo transferase activity"/>
    <property type="evidence" value="ECO:0007669"/>
    <property type="project" value="UniProtKB-EC"/>
</dbReference>
<organism evidence="12 13">
    <name type="scientific">Polymorphum gilvum (strain LMG 25793 / CGMCC 1.9160 / SL003B-26A1)</name>
    <dbReference type="NCBI Taxonomy" id="991905"/>
    <lineage>
        <taxon>Bacteria</taxon>
        <taxon>Pseudomonadati</taxon>
        <taxon>Pseudomonadota</taxon>
        <taxon>Alphaproteobacteria</taxon>
        <taxon>Rhodobacterales</taxon>
        <taxon>Paracoccaceae</taxon>
        <taxon>Polymorphum</taxon>
    </lineage>
</organism>
<dbReference type="OrthoDB" id="9789797at2"/>
<evidence type="ECO:0000256" key="1">
    <source>
        <dbReference type="ARBA" id="ARBA00003394"/>
    </source>
</evidence>
<evidence type="ECO:0000256" key="8">
    <source>
        <dbReference type="PIRSR" id="PIRSR639901-1"/>
    </source>
</evidence>
<evidence type="ECO:0000256" key="2">
    <source>
        <dbReference type="ARBA" id="ARBA00004713"/>
    </source>
</evidence>
<dbReference type="InterPro" id="IPR007507">
    <property type="entry name" value="Glycos_transf_N"/>
</dbReference>
<dbReference type="Gene3D" id="3.40.50.2000">
    <property type="entry name" value="Glycogen Phosphorylase B"/>
    <property type="match status" value="1"/>
</dbReference>
<dbReference type="EMBL" id="CP002568">
    <property type="protein sequence ID" value="ADZ71831.1"/>
    <property type="molecule type" value="Genomic_DNA"/>
</dbReference>
<evidence type="ECO:0000256" key="4">
    <source>
        <dbReference type="ARBA" id="ARBA00019077"/>
    </source>
</evidence>
<feature type="active site" description="Proton acceptor" evidence="8">
    <location>
        <position position="67"/>
    </location>
</feature>
<dbReference type="InterPro" id="IPR038107">
    <property type="entry name" value="Glycos_transf_N_sf"/>
</dbReference>
<dbReference type="GO" id="GO:0009244">
    <property type="term" value="P:lipopolysaccharide core region biosynthetic process"/>
    <property type="evidence" value="ECO:0007669"/>
    <property type="project" value="UniProtKB-UniRule"/>
</dbReference>
<sequence length="431" mass="46523">MAERRSAVLTVYRGLATLALPAAWIVHKLRCRVGKDDPARGGERFGRTALVRPDGRLVWVHAASVGETNSVLPLVERLVDGGSSVLLTTVTTTSAEVAAQRLPAGAVHQFVPYDSPPVLRRFLDHWRPELALMVESEVWPATFSLLAERAIPLVVVNGRLSVRSFARWKRFGRLARALFSTVDLCLAQSRSDAERYRRLGVAAVRSPGNLKYDVEPPAADEAELARLRAALGGRRVWLAASTHPGEEDIALAAHARLRERFPDLLTVLMPRHPVRGDDIARDLAGRGLAFACRSQGGVPEAQTEVYLADTLGEMGLFLRLAEVVFLAGSFAPVGGHNPVEPAQLGVPIVTGPAVANTRAVYRDLWEAHAAVRVEAPDGLAGAVAKLLADGAERAALAERARAVAGEGTGALERTLAELEPFLHRLRTEEQG</sequence>
<protein>
    <recommendedName>
        <fullName evidence="4 10">3-deoxy-D-manno-octulosonic acid transferase</fullName>
        <shortName evidence="10">Kdo transferase</shortName>
        <ecNumber evidence="3 10">2.4.99.12</ecNumber>
    </recommendedName>
    <alternativeName>
        <fullName evidence="6 10">Lipid IV(A) 3-deoxy-D-manno-octulosonic acid transferase</fullName>
    </alternativeName>
</protein>
<keyword evidence="10" id="KW-0448">Lipopolysaccharide biosynthesis</keyword>
<evidence type="ECO:0000256" key="6">
    <source>
        <dbReference type="ARBA" id="ARBA00031445"/>
    </source>
</evidence>
<keyword evidence="10" id="KW-0472">Membrane</keyword>
<dbReference type="RefSeq" id="WP_013654140.1">
    <property type="nucleotide sequence ID" value="NC_015259.1"/>
</dbReference>
<evidence type="ECO:0000313" key="13">
    <source>
        <dbReference type="Proteomes" id="UP000008130"/>
    </source>
</evidence>
<comment type="catalytic activity">
    <reaction evidence="7 10">
        <text>lipid IVA (E. coli) + CMP-3-deoxy-beta-D-manno-octulosonate = alpha-Kdo-(2-&gt;6)-lipid IVA (E. coli) + CMP + H(+)</text>
        <dbReference type="Rhea" id="RHEA:28066"/>
        <dbReference type="ChEBI" id="CHEBI:15378"/>
        <dbReference type="ChEBI" id="CHEBI:58603"/>
        <dbReference type="ChEBI" id="CHEBI:60364"/>
        <dbReference type="ChEBI" id="CHEBI:60377"/>
        <dbReference type="ChEBI" id="CHEBI:85987"/>
        <dbReference type="EC" id="2.4.99.12"/>
    </reaction>
</comment>